<dbReference type="EMBL" id="ADLN01000002">
    <property type="protein sequence ID" value="EHI61511.1"/>
    <property type="molecule type" value="Genomic_DNA"/>
</dbReference>
<reference evidence="2 3" key="1">
    <citation type="submission" date="2011-08" db="EMBL/GenBank/DDBJ databases">
        <title>The Genome Sequence of Clostridium hathewayi WAL-18680.</title>
        <authorList>
            <consortium name="The Broad Institute Genome Sequencing Platform"/>
            <person name="Earl A."/>
            <person name="Ward D."/>
            <person name="Feldgarden M."/>
            <person name="Gevers D."/>
            <person name="Finegold S.M."/>
            <person name="Summanen P.H."/>
            <person name="Molitoris D.R."/>
            <person name="Song M."/>
            <person name="Daigneault M."/>
            <person name="Allen-Vercoe E."/>
            <person name="Young S.K."/>
            <person name="Zeng Q."/>
            <person name="Gargeya S."/>
            <person name="Fitzgerald M."/>
            <person name="Haas B."/>
            <person name="Abouelleil A."/>
            <person name="Alvarado L."/>
            <person name="Arachchi H.M."/>
            <person name="Berlin A."/>
            <person name="Brown A."/>
            <person name="Chapman S.B."/>
            <person name="Chen Z."/>
            <person name="Dunbar C."/>
            <person name="Freedman E."/>
            <person name="Gearin G."/>
            <person name="Gellesch M."/>
            <person name="Goldberg J."/>
            <person name="Griggs A."/>
            <person name="Gujja S."/>
            <person name="Heiman D."/>
            <person name="Howarth C."/>
            <person name="Larson L."/>
            <person name="Lui A."/>
            <person name="MacDonald P.J.P."/>
            <person name="Montmayeur A."/>
            <person name="Murphy C."/>
            <person name="Neiman D."/>
            <person name="Pearson M."/>
            <person name="Priest M."/>
            <person name="Roberts A."/>
            <person name="Saif S."/>
            <person name="Shea T."/>
            <person name="Shenoy N."/>
            <person name="Sisk P."/>
            <person name="Stolte C."/>
            <person name="Sykes S."/>
            <person name="Wortman J."/>
            <person name="Nusbaum C."/>
            <person name="Birren B."/>
        </authorList>
    </citation>
    <scope>NUCLEOTIDE SEQUENCE [LARGE SCALE GENOMIC DNA]</scope>
    <source>
        <strain evidence="2 3">WAL-18680</strain>
    </source>
</reference>
<sequence>MLLNEMEVNYLKKKCPCCGFYTIENDEEIITDICEVCFWQFDMVAQKHPEKSIGPNKISLNEARDNYKKYGACKKEYADKKVVRKPLNEELPMLFE</sequence>
<feature type="domain" description="Cysteine-rich CPCC" evidence="1">
    <location>
        <begin position="14"/>
        <end position="90"/>
    </location>
</feature>
<organism evidence="2 3">
    <name type="scientific">Hungatella hathewayi WAL-18680</name>
    <dbReference type="NCBI Taxonomy" id="742737"/>
    <lineage>
        <taxon>Bacteria</taxon>
        <taxon>Bacillati</taxon>
        <taxon>Bacillota</taxon>
        <taxon>Clostridia</taxon>
        <taxon>Lachnospirales</taxon>
        <taxon>Lachnospiraceae</taxon>
        <taxon>Hungatella</taxon>
    </lineage>
</organism>
<protein>
    <recommendedName>
        <fullName evidence="1">Cysteine-rich CPCC domain-containing protein</fullName>
    </recommendedName>
</protein>
<evidence type="ECO:0000259" key="1">
    <source>
        <dbReference type="Pfam" id="PF14206"/>
    </source>
</evidence>
<evidence type="ECO:0000313" key="3">
    <source>
        <dbReference type="Proteomes" id="UP000005384"/>
    </source>
</evidence>
<dbReference type="InterPro" id="IPR025983">
    <property type="entry name" value="Cys_rich_CPCC"/>
</dbReference>
<evidence type="ECO:0000313" key="2">
    <source>
        <dbReference type="EMBL" id="EHI61511.1"/>
    </source>
</evidence>
<dbReference type="Pfam" id="PF14206">
    <property type="entry name" value="Cys_rich_CPCC"/>
    <property type="match status" value="1"/>
</dbReference>
<accession>G5IAF4</accession>
<name>G5IAF4_9FIRM</name>
<gene>
    <name evidence="2" type="ORF">HMPREF9473_00534</name>
</gene>
<dbReference type="AlphaFoldDB" id="G5IAF4"/>
<dbReference type="HOGENOM" id="CLU_161873_1_0_9"/>
<proteinExistence type="predicted"/>
<keyword evidence="3" id="KW-1185">Reference proteome</keyword>
<comment type="caution">
    <text evidence="2">The sequence shown here is derived from an EMBL/GenBank/DDBJ whole genome shotgun (WGS) entry which is preliminary data.</text>
</comment>
<dbReference type="PATRIC" id="fig|742737.3.peg.534"/>
<dbReference type="Proteomes" id="UP000005384">
    <property type="component" value="Unassembled WGS sequence"/>
</dbReference>